<name>A0ABY7NSE9_9SPHN</name>
<proteinExistence type="predicted"/>
<dbReference type="RefSeq" id="WP_270078931.1">
    <property type="nucleotide sequence ID" value="NZ_CP115174.1"/>
</dbReference>
<dbReference type="Proteomes" id="UP001210865">
    <property type="component" value="Chromosome"/>
</dbReference>
<feature type="domain" description="Microcin J25-processing protein McjB C-terminal" evidence="1">
    <location>
        <begin position="115"/>
        <end position="218"/>
    </location>
</feature>
<dbReference type="NCBIfam" id="NF033537">
    <property type="entry name" value="lasso_biosyn_B2"/>
    <property type="match status" value="1"/>
</dbReference>
<accession>A0ABY7NSE9</accession>
<dbReference type="InterPro" id="IPR032708">
    <property type="entry name" value="McjB_C"/>
</dbReference>
<dbReference type="Pfam" id="PF13471">
    <property type="entry name" value="Transglut_core3"/>
    <property type="match status" value="1"/>
</dbReference>
<evidence type="ECO:0000313" key="2">
    <source>
        <dbReference type="EMBL" id="WBO24303.1"/>
    </source>
</evidence>
<organism evidence="2 3">
    <name type="scientific">Sphingomonas abietis</name>
    <dbReference type="NCBI Taxonomy" id="3012344"/>
    <lineage>
        <taxon>Bacteria</taxon>
        <taxon>Pseudomonadati</taxon>
        <taxon>Pseudomonadota</taxon>
        <taxon>Alphaproteobacteria</taxon>
        <taxon>Sphingomonadales</taxon>
        <taxon>Sphingomonadaceae</taxon>
        <taxon>Sphingomonas</taxon>
    </lineage>
</organism>
<keyword evidence="3" id="KW-1185">Reference proteome</keyword>
<evidence type="ECO:0000313" key="3">
    <source>
        <dbReference type="Proteomes" id="UP001210865"/>
    </source>
</evidence>
<dbReference type="EMBL" id="CP115174">
    <property type="protein sequence ID" value="WBO24303.1"/>
    <property type="molecule type" value="Genomic_DNA"/>
</dbReference>
<protein>
    <submittedName>
        <fullName evidence="2">Lasso peptide biosynthesis B2 protein</fullName>
    </submittedName>
</protein>
<reference evidence="2 3" key="1">
    <citation type="submission" date="2022-12" db="EMBL/GenBank/DDBJ databases">
        <title>Sphingomonas abieness sp. nov., an endophytic bacterium isolated from Abies koreana.</title>
        <authorList>
            <person name="Jiang L."/>
            <person name="Lee J."/>
        </authorList>
    </citation>
    <scope>NUCLEOTIDE SEQUENCE [LARGE SCALE GENOMIC DNA]</scope>
    <source>
        <strain evidence="3">PAMB 00755</strain>
    </source>
</reference>
<evidence type="ECO:0000259" key="1">
    <source>
        <dbReference type="Pfam" id="PF13471"/>
    </source>
</evidence>
<sequence length="225" mass="25443">MTSAEQMGPAHSVQRTIYAARSGDGWVYLDLEQDVYSCLYQPEPDHGGSTNGAPHLFGPNLREPQAARREQEGAVKLDLKPPAPAWRDLAGAPMPSVFLLFRFLRTLPIAAWTFRGRSVRQLIQRVRMKDVRHPRSARHHEISAVVQAFETLCLFLPFRPQCLFRCYFLLQILERYGHTADWVFGVTLFPFEAHCWLAQGDVLIGEDAARAVQYEPILISPASGL</sequence>
<gene>
    <name evidence="2" type="ORF">PBT88_09480</name>
</gene>
<dbReference type="InterPro" id="IPR053521">
    <property type="entry name" value="McjB-like"/>
</dbReference>